<organism evidence="1 2">
    <name type="scientific">Mucilaginibacter pineti</name>
    <dbReference type="NCBI Taxonomy" id="1391627"/>
    <lineage>
        <taxon>Bacteria</taxon>
        <taxon>Pseudomonadati</taxon>
        <taxon>Bacteroidota</taxon>
        <taxon>Sphingobacteriia</taxon>
        <taxon>Sphingobacteriales</taxon>
        <taxon>Sphingobacteriaceae</taxon>
        <taxon>Mucilaginibacter</taxon>
    </lineage>
</organism>
<accession>A0A1G7C8V9</accession>
<name>A0A1G7C8V9_9SPHI</name>
<dbReference type="AlphaFoldDB" id="A0A1G7C8V9"/>
<reference evidence="1 2" key="1">
    <citation type="submission" date="2016-10" db="EMBL/GenBank/DDBJ databases">
        <authorList>
            <person name="de Groot N.N."/>
        </authorList>
    </citation>
    <scope>NUCLEOTIDE SEQUENCE [LARGE SCALE GENOMIC DNA]</scope>
    <source>
        <strain evidence="1 2">47C3B</strain>
    </source>
</reference>
<evidence type="ECO:0000313" key="1">
    <source>
        <dbReference type="EMBL" id="SDE35653.1"/>
    </source>
</evidence>
<proteinExistence type="predicted"/>
<gene>
    <name evidence="1" type="ORF">SAMN05216464_105332</name>
</gene>
<keyword evidence="2" id="KW-1185">Reference proteome</keyword>
<dbReference type="Proteomes" id="UP000199072">
    <property type="component" value="Unassembled WGS sequence"/>
</dbReference>
<sequence length="201" mass="23315">MTDPINLQIKRTDGTWDIIEAAPLLIEEGHELTPTGTYQLYRGFPEFDSNLFDADALRERYMENIELMGEDNPGYLGELHFSGIGYFEWKYEGDRLQENEVWQIVDCIQDYAAGKMQPMANGIILPKPEQSEDESLYFKYGKDQVVSHIRLEEMEGHFIVLINGKPTAQIELMEEDWEITGGDIYDRDLLEEILRRIKANT</sequence>
<dbReference type="RefSeq" id="WP_091149894.1">
    <property type="nucleotide sequence ID" value="NZ_FNAI01000005.1"/>
</dbReference>
<evidence type="ECO:0000313" key="2">
    <source>
        <dbReference type="Proteomes" id="UP000199072"/>
    </source>
</evidence>
<dbReference type="EMBL" id="FNAI01000005">
    <property type="protein sequence ID" value="SDE35653.1"/>
    <property type="molecule type" value="Genomic_DNA"/>
</dbReference>
<protein>
    <submittedName>
        <fullName evidence="1">Uncharacterized protein</fullName>
    </submittedName>
</protein>
<dbReference type="OrthoDB" id="791570at2"/>